<dbReference type="EMBL" id="PPCV01000001">
    <property type="protein sequence ID" value="RXW33686.1"/>
    <property type="molecule type" value="Genomic_DNA"/>
</dbReference>
<sequence>MAERGDLYTVDPAVRESLRGTSPVLVHLLEGFIDAGQVGRQVKEHLLEVGHVETLALFDHDALHDYRSRRPQMVFDQNTWLEMDDPDLVLAKATDAEGRVYLLLTGPEPDMRWRGTLAAILDLAHDLDVSELVTVHGIPMAVPHTRPTLITAHATDTERAPGNPVWIDRVTVPGSFSAALEFQAGQRGMFARGFVAHVPHYLAAGTYAPAALVALERLREATGLALPPRELATRSLATLAQLEGEMSSDSELAPLVATLEEQYDDVVAGGGRSVPTADEIGAALERFLAERDDEGDAGGSH</sequence>
<dbReference type="InterPro" id="IPR008492">
    <property type="entry name" value="Rv2714-like"/>
</dbReference>
<dbReference type="SUPFAM" id="SSF159659">
    <property type="entry name" value="Cgl1923-like"/>
    <property type="match status" value="1"/>
</dbReference>
<dbReference type="PIRSF" id="PIRSF028754">
    <property type="entry name" value="UCP028754"/>
    <property type="match status" value="1"/>
</dbReference>
<dbReference type="Pfam" id="PF09754">
    <property type="entry name" value="PAC2"/>
    <property type="match status" value="1"/>
</dbReference>
<dbReference type="RefSeq" id="WP_129457359.1">
    <property type="nucleotide sequence ID" value="NZ_PPCV01000001.1"/>
</dbReference>
<dbReference type="AlphaFoldDB" id="A0A4Q2ELJ3"/>
<dbReference type="InterPro" id="IPR038389">
    <property type="entry name" value="PSMG2_sf"/>
</dbReference>
<reference evidence="1 2" key="1">
    <citation type="submission" date="2018-01" db="EMBL/GenBank/DDBJ databases">
        <title>Lactibacter flavus gen. nov., sp. nov., a novel bacterium of the family Propionibacteriaceae isolated from raw milk and dairy products.</title>
        <authorList>
            <person name="Wenning M."/>
            <person name="Breitenwieser F."/>
            <person name="Huptas C."/>
            <person name="von Neubeck M."/>
            <person name="Busse H.-J."/>
            <person name="Scherer S."/>
        </authorList>
    </citation>
    <scope>NUCLEOTIDE SEQUENCE [LARGE SCALE GENOMIC DNA]</scope>
    <source>
        <strain evidence="1 2">VG341</strain>
    </source>
</reference>
<protein>
    <submittedName>
        <fullName evidence="1">PAC2 family protein</fullName>
    </submittedName>
</protein>
<dbReference type="OrthoDB" id="3733464at2"/>
<name>A0A4Q2ELJ3_9ACTN</name>
<dbReference type="Proteomes" id="UP000290624">
    <property type="component" value="Unassembled WGS sequence"/>
</dbReference>
<dbReference type="Gene3D" id="3.40.50.10900">
    <property type="entry name" value="PAC-like subunit"/>
    <property type="match status" value="1"/>
</dbReference>
<proteinExistence type="predicted"/>
<evidence type="ECO:0000313" key="2">
    <source>
        <dbReference type="Proteomes" id="UP000290624"/>
    </source>
</evidence>
<accession>A0A4Q2ELJ3</accession>
<gene>
    <name evidence="1" type="ORF">C1706_01090</name>
</gene>
<dbReference type="InterPro" id="IPR019151">
    <property type="entry name" value="Proteasome_assmbl_chaperone_2"/>
</dbReference>
<evidence type="ECO:0000313" key="1">
    <source>
        <dbReference type="EMBL" id="RXW33686.1"/>
    </source>
</evidence>
<organism evidence="1 2">
    <name type="scientific">Propioniciclava flava</name>
    <dbReference type="NCBI Taxonomy" id="2072026"/>
    <lineage>
        <taxon>Bacteria</taxon>
        <taxon>Bacillati</taxon>
        <taxon>Actinomycetota</taxon>
        <taxon>Actinomycetes</taxon>
        <taxon>Propionibacteriales</taxon>
        <taxon>Propionibacteriaceae</taxon>
        <taxon>Propioniciclava</taxon>
    </lineage>
</organism>
<keyword evidence="2" id="KW-1185">Reference proteome</keyword>
<comment type="caution">
    <text evidence="1">The sequence shown here is derived from an EMBL/GenBank/DDBJ whole genome shotgun (WGS) entry which is preliminary data.</text>
</comment>